<gene>
    <name evidence="1" type="ORF">CKJ54_20410</name>
</gene>
<dbReference type="AlphaFoldDB" id="A0AAC9YMG8"/>
<evidence type="ECO:0000313" key="2">
    <source>
        <dbReference type="Proteomes" id="UP000216246"/>
    </source>
</evidence>
<name>A0AAC9YMG8_9MYCO</name>
<proteinExistence type="predicted"/>
<evidence type="ECO:0000313" key="1">
    <source>
        <dbReference type="EMBL" id="ASW91973.1"/>
    </source>
</evidence>
<reference evidence="1 2" key="1">
    <citation type="submission" date="2017-08" db="EMBL/GenBank/DDBJ databases">
        <title>Phylogentic analysis of Mycobacterium avium complex whole genomes.</title>
        <authorList>
            <person name="Caverly L.J."/>
            <person name="Spilker T."/>
            <person name="LiPuma J."/>
        </authorList>
    </citation>
    <scope>NUCLEOTIDE SEQUENCE [LARGE SCALE GENOMIC DNA]</scope>
    <source>
        <strain evidence="1 2">FLAC0026</strain>
    </source>
</reference>
<evidence type="ECO:0008006" key="3">
    <source>
        <dbReference type="Google" id="ProtNLM"/>
    </source>
</evidence>
<dbReference type="Proteomes" id="UP000216246">
    <property type="component" value="Chromosome"/>
</dbReference>
<dbReference type="EMBL" id="CP023147">
    <property type="protein sequence ID" value="ASW91973.1"/>
    <property type="molecule type" value="Genomic_DNA"/>
</dbReference>
<organism evidence="1 2">
    <name type="scientific">Mycobacterium marseillense</name>
    <dbReference type="NCBI Taxonomy" id="701042"/>
    <lineage>
        <taxon>Bacteria</taxon>
        <taxon>Bacillati</taxon>
        <taxon>Actinomycetota</taxon>
        <taxon>Actinomycetes</taxon>
        <taxon>Mycobacteriales</taxon>
        <taxon>Mycobacteriaceae</taxon>
        <taxon>Mycobacterium</taxon>
        <taxon>Mycobacterium avium complex (MAC)</taxon>
    </lineage>
</organism>
<dbReference type="KEGG" id="mmal:CKJ54_20410"/>
<protein>
    <recommendedName>
        <fullName evidence="3">GAF domain-containing protein</fullName>
    </recommendedName>
</protein>
<sequence length="113" mass="12808">MALERGAYFGRPEESIRRFRPGNEIFDQTMNNQRRFVRAIPEDVQREEQLNYKTYLTHPVSSGDGARVHGALTVDCPNVGDIDPTIDVPLVAVLSDLIAATYDCEQTQPHRYS</sequence>
<accession>A0AAC9YMG8</accession>